<reference evidence="1 2" key="1">
    <citation type="submission" date="2016-10" db="EMBL/GenBank/DDBJ databases">
        <authorList>
            <person name="de Groot N.N."/>
        </authorList>
    </citation>
    <scope>NUCLEOTIDE SEQUENCE [LARGE SCALE GENOMIC DNA]</scope>
    <source>
        <strain evidence="1 2">DSM 23031</strain>
    </source>
</reference>
<dbReference type="EMBL" id="FNWQ01000003">
    <property type="protein sequence ID" value="SEH34760.1"/>
    <property type="molecule type" value="Genomic_DNA"/>
</dbReference>
<evidence type="ECO:0000313" key="1">
    <source>
        <dbReference type="EMBL" id="SEH34760.1"/>
    </source>
</evidence>
<accession>A0A1H6HKZ3</accession>
<evidence type="ECO:0000313" key="2">
    <source>
        <dbReference type="Proteomes" id="UP000198561"/>
    </source>
</evidence>
<sequence length="374" mass="44106">MKKIKPLAFYLPQYHPVPENNEWWGKGFTEWTNVSKAKPLFEGHDQPIYPADLGYYDLRLPEVREQQAQMAKEYGVHGFIYYHYWFGSGKQLLERVANDVLQSGKPDFPFCFCWANETWSGIWHGLSEKILVKQTYPDEQDLIAHFEYLLPFFKDSRYIKVDNKPVFIVYDANHLNEGDPYYITKFRELAKKNGFDDLYFMASNKLPDDIDFQSLGYDGKISNAFHKAWNPHIRKKEYISHSQYYKNRIKGLIGIKKKEQPKVRMQDANAVVNDLQFEDSNVTTYPCILPNWDNTPRSGYNGIILTNNSPELFEQQIEKAIAYLDDKKDYPEQFLIVKSWNEWAEGNILEPDRRYGFAYLNALKKILNKYSQDE</sequence>
<dbReference type="InterPro" id="IPR032719">
    <property type="entry name" value="WbsX"/>
</dbReference>
<dbReference type="Gene3D" id="3.20.20.80">
    <property type="entry name" value="Glycosidases"/>
    <property type="match status" value="1"/>
</dbReference>
<dbReference type="AlphaFoldDB" id="A0A1H6HKZ3"/>
<gene>
    <name evidence="1" type="ORF">SAMN05421593_2732</name>
</gene>
<dbReference type="CDD" id="cd11579">
    <property type="entry name" value="Glyco_tran_WbsX"/>
    <property type="match status" value="1"/>
</dbReference>
<dbReference type="RefSeq" id="WP_089692777.1">
    <property type="nucleotide sequence ID" value="NZ_FNWQ01000003.1"/>
</dbReference>
<dbReference type="GO" id="GO:0016740">
    <property type="term" value="F:transferase activity"/>
    <property type="evidence" value="ECO:0007669"/>
    <property type="project" value="UniProtKB-KW"/>
</dbReference>
<dbReference type="PANTHER" id="PTHR41244">
    <property type="entry name" value="RHAMNAN SYNTHESIS F"/>
    <property type="match status" value="1"/>
</dbReference>
<dbReference type="PANTHER" id="PTHR41244:SF1">
    <property type="entry name" value="GLYCOSYLTRANSFERASE"/>
    <property type="match status" value="1"/>
</dbReference>
<dbReference type="STRING" id="680127.SAMN05421593_2732"/>
<organism evidence="1 2">
    <name type="scientific">Chryseobacterium culicis</name>
    <dbReference type="NCBI Taxonomy" id="680127"/>
    <lineage>
        <taxon>Bacteria</taxon>
        <taxon>Pseudomonadati</taxon>
        <taxon>Bacteroidota</taxon>
        <taxon>Flavobacteriia</taxon>
        <taxon>Flavobacteriales</taxon>
        <taxon>Weeksellaceae</taxon>
        <taxon>Chryseobacterium group</taxon>
        <taxon>Chryseobacterium</taxon>
    </lineage>
</organism>
<keyword evidence="1" id="KW-0808">Transferase</keyword>
<dbReference type="Proteomes" id="UP000198561">
    <property type="component" value="Unassembled WGS sequence"/>
</dbReference>
<dbReference type="Pfam" id="PF14307">
    <property type="entry name" value="Glyco_tran_WbsX"/>
    <property type="match status" value="1"/>
</dbReference>
<protein>
    <submittedName>
        <fullName evidence="1">Glycosyltransferase WbsX</fullName>
    </submittedName>
</protein>
<dbReference type="OrthoDB" id="9816424at2"/>
<proteinExistence type="predicted"/>
<name>A0A1H6HKZ3_CHRCI</name>